<dbReference type="EMBL" id="JNSL01000011">
    <property type="protein sequence ID" value="KGA21225.1"/>
    <property type="molecule type" value="Genomic_DNA"/>
</dbReference>
<sequence length="197" mass="20462">MKILIVGASGLLGSGAVSALSDENEIIQASRSGKVSVDLTDPNSIAAMYEQVGKVDAVIAATGKVPFKSITELTLEDFRSGIADKVLGQIELVRRGIEFVNDGGSFTLTTGILARAAIPTGTVASVANGALESFVMAAAIEMPRGIRINVVSPSVLVEATGYHSYFPGFEQVTLKAVGKAYAKSVNGKKTGHTYEIG</sequence>
<dbReference type="InterPro" id="IPR002347">
    <property type="entry name" value="SDR_fam"/>
</dbReference>
<keyword evidence="2" id="KW-0560">Oxidoreductase</keyword>
<dbReference type="AlphaFoldDB" id="A0A094QAG8"/>
<dbReference type="Pfam" id="PF13561">
    <property type="entry name" value="adh_short_C2"/>
    <property type="match status" value="1"/>
</dbReference>
<reference evidence="3" key="1">
    <citation type="submission" date="2014-06" db="EMBL/GenBank/DDBJ databases">
        <title>Key roles for freshwater Actinobacteria revealed by deep metagenomic sequencing.</title>
        <authorList>
            <person name="Ghai R."/>
            <person name="Mizuno C.M."/>
            <person name="Picazo A."/>
            <person name="Camacho A."/>
            <person name="Rodriguez-Valera F."/>
        </authorList>
    </citation>
    <scope>NUCLEOTIDE SEQUENCE</scope>
</reference>
<dbReference type="PANTHER" id="PTHR43477">
    <property type="entry name" value="DIHYDROANTICAPSIN 7-DEHYDROGENASE"/>
    <property type="match status" value="1"/>
</dbReference>
<protein>
    <submittedName>
        <fullName evidence="3">Short-chain dehydrogenase</fullName>
    </submittedName>
</protein>
<evidence type="ECO:0000256" key="1">
    <source>
        <dbReference type="ARBA" id="ARBA00006484"/>
    </source>
</evidence>
<name>A0A094QAG8_9ZZZZ</name>
<gene>
    <name evidence="3" type="ORF">GM51_3210</name>
</gene>
<dbReference type="InterPro" id="IPR051122">
    <property type="entry name" value="SDR_DHRS6-like"/>
</dbReference>
<dbReference type="GO" id="GO:0016491">
    <property type="term" value="F:oxidoreductase activity"/>
    <property type="evidence" value="ECO:0007669"/>
    <property type="project" value="UniProtKB-KW"/>
</dbReference>
<comment type="caution">
    <text evidence="3">The sequence shown here is derived from an EMBL/GenBank/DDBJ whole genome shotgun (WGS) entry which is preliminary data.</text>
</comment>
<evidence type="ECO:0000313" key="3">
    <source>
        <dbReference type="EMBL" id="KGA21225.1"/>
    </source>
</evidence>
<dbReference type="InterPro" id="IPR036291">
    <property type="entry name" value="NAD(P)-bd_dom_sf"/>
</dbReference>
<evidence type="ECO:0000256" key="2">
    <source>
        <dbReference type="ARBA" id="ARBA00023002"/>
    </source>
</evidence>
<organism evidence="3">
    <name type="scientific">freshwater metagenome</name>
    <dbReference type="NCBI Taxonomy" id="449393"/>
    <lineage>
        <taxon>unclassified sequences</taxon>
        <taxon>metagenomes</taxon>
        <taxon>ecological metagenomes</taxon>
    </lineage>
</organism>
<dbReference type="PANTHER" id="PTHR43477:SF1">
    <property type="entry name" value="DIHYDROANTICAPSIN 7-DEHYDROGENASE"/>
    <property type="match status" value="1"/>
</dbReference>
<dbReference type="Gene3D" id="3.40.50.720">
    <property type="entry name" value="NAD(P)-binding Rossmann-like Domain"/>
    <property type="match status" value="1"/>
</dbReference>
<proteinExistence type="inferred from homology"/>
<dbReference type="NCBIfam" id="NF005754">
    <property type="entry name" value="PRK07578.1"/>
    <property type="match status" value="1"/>
</dbReference>
<accession>A0A094QAG8</accession>
<dbReference type="PRINTS" id="PR00081">
    <property type="entry name" value="GDHRDH"/>
</dbReference>
<comment type="similarity">
    <text evidence="1">Belongs to the short-chain dehydrogenases/reductases (SDR) family.</text>
</comment>
<dbReference type="CDD" id="cd11731">
    <property type="entry name" value="Lin1944_like_SDR_c"/>
    <property type="match status" value="1"/>
</dbReference>
<dbReference type="SUPFAM" id="SSF51735">
    <property type="entry name" value="NAD(P)-binding Rossmann-fold domains"/>
    <property type="match status" value="1"/>
</dbReference>